<feature type="domain" description="Transposase IS4-like" evidence="6">
    <location>
        <begin position="166"/>
        <end position="359"/>
    </location>
</feature>
<gene>
    <name evidence="8" type="ORF">SAMN02743940_1682</name>
</gene>
<evidence type="ECO:0000313" key="9">
    <source>
        <dbReference type="Proteomes" id="UP000185062"/>
    </source>
</evidence>
<feature type="domain" description="Transposase InsH N-terminal" evidence="7">
    <location>
        <begin position="33"/>
        <end position="133"/>
    </location>
</feature>
<keyword evidence="5" id="KW-0233">DNA recombination</keyword>
<dbReference type="GO" id="GO:0003677">
    <property type="term" value="F:DNA binding"/>
    <property type="evidence" value="ECO:0007669"/>
    <property type="project" value="UniProtKB-KW"/>
</dbReference>
<evidence type="ECO:0000259" key="6">
    <source>
        <dbReference type="Pfam" id="PF01609"/>
    </source>
</evidence>
<dbReference type="GO" id="GO:0006313">
    <property type="term" value="P:DNA transposition"/>
    <property type="evidence" value="ECO:0007669"/>
    <property type="project" value="InterPro"/>
</dbReference>
<dbReference type="PANTHER" id="PTHR35604:SF2">
    <property type="entry name" value="TRANSPOSASE INSH FOR INSERTION SEQUENCE ELEMENT IS5A-RELATED"/>
    <property type="match status" value="1"/>
</dbReference>
<dbReference type="Proteomes" id="UP000185062">
    <property type="component" value="Unassembled WGS sequence"/>
</dbReference>
<comment type="similarity">
    <text evidence="2">Belongs to the transposase 11 family.</text>
</comment>
<sequence length="381" mass="42742">MLRAFLVHDYVSLFISYQSLTICPVLRYHFTLELAQRLRRDSVLMKIDVLIDWEELRSKLTGLYKRELSHGGGQEPFDRLMMFKAILLGQWHSLSDAALEQALYVRIDFLQFCGLSLSDAIPDETTLCRFRNRLVSGDRLDDLLASINEQLQSHGLMIKGATGAVIDATLIESAARPKKAILLEVDTEGKAVQFEDGSQPGITCIEEQSADPDAAWLKKGKKSQFGYRSYLVVDSQDGYVRGVHTAPANQSEMIHFEAAIEGAHLEANRVYADKGSASNANRQFLRNHKIKSAIMHRAYKNKPLSARQKLANKLISKKRYIVEQCFGTAKRLFGMGRASYFGTAKVNAQVMLKSICMNLKKAANKIFVDKPPRGVVRPNAT</sequence>
<dbReference type="InterPro" id="IPR047959">
    <property type="entry name" value="Transpos_IS5"/>
</dbReference>
<evidence type="ECO:0000313" key="8">
    <source>
        <dbReference type="EMBL" id="SIO29138.1"/>
    </source>
</evidence>
<keyword evidence="9" id="KW-1185">Reference proteome</keyword>
<dbReference type="AlphaFoldDB" id="A0A1N6IAR2"/>
<accession>A0A1N6IAR2</accession>
<reference evidence="8 9" key="1">
    <citation type="submission" date="2016-12" db="EMBL/GenBank/DDBJ databases">
        <authorList>
            <person name="Song W.-J."/>
            <person name="Kurnit D.M."/>
        </authorList>
    </citation>
    <scope>NUCLEOTIDE SEQUENCE [LARGE SCALE GENOMIC DNA]</scope>
    <source>
        <strain evidence="8 9">ATCC 49181</strain>
    </source>
</reference>
<protein>
    <submittedName>
        <fullName evidence="8">Transposase, IS5 family</fullName>
    </submittedName>
</protein>
<dbReference type="Pfam" id="PF05598">
    <property type="entry name" value="DUF772"/>
    <property type="match status" value="1"/>
</dbReference>
<keyword evidence="4" id="KW-0238">DNA-binding</keyword>
<name>A0A1N6IAR2_9PROT</name>
<dbReference type="EMBL" id="FSRO01000001">
    <property type="protein sequence ID" value="SIO29138.1"/>
    <property type="molecule type" value="Genomic_DNA"/>
</dbReference>
<evidence type="ECO:0000256" key="1">
    <source>
        <dbReference type="ARBA" id="ARBA00003544"/>
    </source>
</evidence>
<dbReference type="NCBIfam" id="NF033581">
    <property type="entry name" value="transpos_IS5_4"/>
    <property type="match status" value="1"/>
</dbReference>
<evidence type="ECO:0000256" key="5">
    <source>
        <dbReference type="ARBA" id="ARBA00023172"/>
    </source>
</evidence>
<dbReference type="PANTHER" id="PTHR35604">
    <property type="entry name" value="TRANSPOSASE INSH FOR INSERTION SEQUENCE ELEMENT IS5A-RELATED"/>
    <property type="match status" value="1"/>
</dbReference>
<organism evidence="8 9">
    <name type="scientific">Nitrosomonas cryotolerans ATCC 49181</name>
    <dbReference type="NCBI Taxonomy" id="1131553"/>
    <lineage>
        <taxon>Bacteria</taxon>
        <taxon>Pseudomonadati</taxon>
        <taxon>Pseudomonadota</taxon>
        <taxon>Betaproteobacteria</taxon>
        <taxon>Nitrosomonadales</taxon>
        <taxon>Nitrosomonadaceae</taxon>
        <taxon>Nitrosomonas</taxon>
    </lineage>
</organism>
<dbReference type="GO" id="GO:0004803">
    <property type="term" value="F:transposase activity"/>
    <property type="evidence" value="ECO:0007669"/>
    <property type="project" value="InterPro"/>
</dbReference>
<evidence type="ECO:0000256" key="4">
    <source>
        <dbReference type="ARBA" id="ARBA00023125"/>
    </source>
</evidence>
<evidence type="ECO:0000259" key="7">
    <source>
        <dbReference type="Pfam" id="PF05598"/>
    </source>
</evidence>
<dbReference type="InterPro" id="IPR008490">
    <property type="entry name" value="Transposase_InsH_N"/>
</dbReference>
<dbReference type="InterPro" id="IPR002559">
    <property type="entry name" value="Transposase_11"/>
</dbReference>
<dbReference type="Pfam" id="PF01609">
    <property type="entry name" value="DDE_Tnp_1"/>
    <property type="match status" value="1"/>
</dbReference>
<keyword evidence="3" id="KW-0815">Transposition</keyword>
<proteinExistence type="inferred from homology"/>
<evidence type="ECO:0000256" key="3">
    <source>
        <dbReference type="ARBA" id="ARBA00022578"/>
    </source>
</evidence>
<comment type="function">
    <text evidence="1">Involved in the transposition of the insertion sequence IS5.</text>
</comment>
<evidence type="ECO:0000256" key="2">
    <source>
        <dbReference type="ARBA" id="ARBA00010075"/>
    </source>
</evidence>